<dbReference type="Gramene" id="KGN50473">
    <property type="protein sequence ID" value="KGN50473"/>
    <property type="gene ID" value="Csa_5G175950"/>
</dbReference>
<dbReference type="Proteomes" id="UP000029981">
    <property type="component" value="Chromosome 5"/>
</dbReference>
<gene>
    <name evidence="2" type="ORF">Csa_5G175950</name>
</gene>
<accession>A0A0A0KLK7</accession>
<feature type="compositionally biased region" description="Basic and acidic residues" evidence="1">
    <location>
        <begin position="33"/>
        <end position="43"/>
    </location>
</feature>
<proteinExistence type="predicted"/>
<sequence length="68" mass="7481">MAMEGWLATVAKVDCRKFTTGVTEGGGQSSLTEDDHQIPKIDRQTSQSLKQILLGLKNSNDRHAPNKK</sequence>
<dbReference type="AlphaFoldDB" id="A0A0A0KLK7"/>
<protein>
    <submittedName>
        <fullName evidence="2">Uncharacterized protein</fullName>
    </submittedName>
</protein>
<reference evidence="2 3" key="1">
    <citation type="journal article" date="2009" name="Nat. Genet.">
        <title>The genome of the cucumber, Cucumis sativus L.</title>
        <authorList>
            <person name="Huang S."/>
            <person name="Li R."/>
            <person name="Zhang Z."/>
            <person name="Li L."/>
            <person name="Gu X."/>
            <person name="Fan W."/>
            <person name="Lucas W.J."/>
            <person name="Wang X."/>
            <person name="Xie B."/>
            <person name="Ni P."/>
            <person name="Ren Y."/>
            <person name="Zhu H."/>
            <person name="Li J."/>
            <person name="Lin K."/>
            <person name="Jin W."/>
            <person name="Fei Z."/>
            <person name="Li G."/>
            <person name="Staub J."/>
            <person name="Kilian A."/>
            <person name="van der Vossen E.A."/>
            <person name="Wu Y."/>
            <person name="Guo J."/>
            <person name="He J."/>
            <person name="Jia Z."/>
            <person name="Ren Y."/>
            <person name="Tian G."/>
            <person name="Lu Y."/>
            <person name="Ruan J."/>
            <person name="Qian W."/>
            <person name="Wang M."/>
            <person name="Huang Q."/>
            <person name="Li B."/>
            <person name="Xuan Z."/>
            <person name="Cao J."/>
            <person name="Asan"/>
            <person name="Wu Z."/>
            <person name="Zhang J."/>
            <person name="Cai Q."/>
            <person name="Bai Y."/>
            <person name="Zhao B."/>
            <person name="Han Y."/>
            <person name="Li Y."/>
            <person name="Li X."/>
            <person name="Wang S."/>
            <person name="Shi Q."/>
            <person name="Liu S."/>
            <person name="Cho W.K."/>
            <person name="Kim J.Y."/>
            <person name="Xu Y."/>
            <person name="Heller-Uszynska K."/>
            <person name="Miao H."/>
            <person name="Cheng Z."/>
            <person name="Zhang S."/>
            <person name="Wu J."/>
            <person name="Yang Y."/>
            <person name="Kang H."/>
            <person name="Li M."/>
            <person name="Liang H."/>
            <person name="Ren X."/>
            <person name="Shi Z."/>
            <person name="Wen M."/>
            <person name="Jian M."/>
            <person name="Yang H."/>
            <person name="Zhang G."/>
            <person name="Yang Z."/>
            <person name="Chen R."/>
            <person name="Liu S."/>
            <person name="Li J."/>
            <person name="Ma L."/>
            <person name="Liu H."/>
            <person name="Zhou Y."/>
            <person name="Zhao J."/>
            <person name="Fang X."/>
            <person name="Li G."/>
            <person name="Fang L."/>
            <person name="Li Y."/>
            <person name="Liu D."/>
            <person name="Zheng H."/>
            <person name="Zhang Y."/>
            <person name="Qin N."/>
            <person name="Li Z."/>
            <person name="Yang G."/>
            <person name="Yang S."/>
            <person name="Bolund L."/>
            <person name="Kristiansen K."/>
            <person name="Zheng H."/>
            <person name="Li S."/>
            <person name="Zhang X."/>
            <person name="Yang H."/>
            <person name="Wang J."/>
            <person name="Sun R."/>
            <person name="Zhang B."/>
            <person name="Jiang S."/>
            <person name="Wang J."/>
            <person name="Du Y."/>
            <person name="Li S."/>
        </authorList>
    </citation>
    <scope>NUCLEOTIDE SEQUENCE [LARGE SCALE GENOMIC DNA]</scope>
    <source>
        <strain evidence="3">cv. 9930</strain>
    </source>
</reference>
<reference evidence="2 3" key="4">
    <citation type="journal article" date="2011" name="BMC Genomics">
        <title>RNA-Seq improves annotation of protein-coding genes in the cucumber genome.</title>
        <authorList>
            <person name="Li Z."/>
            <person name="Zhang Z."/>
            <person name="Yan P."/>
            <person name="Huang S."/>
            <person name="Fei Z."/>
            <person name="Lin K."/>
        </authorList>
    </citation>
    <scope>NUCLEOTIDE SEQUENCE [LARGE SCALE GENOMIC DNA]</scope>
    <source>
        <strain evidence="3">cv. 9930</strain>
    </source>
</reference>
<organism evidence="2 3">
    <name type="scientific">Cucumis sativus</name>
    <name type="common">Cucumber</name>
    <dbReference type="NCBI Taxonomy" id="3659"/>
    <lineage>
        <taxon>Eukaryota</taxon>
        <taxon>Viridiplantae</taxon>
        <taxon>Streptophyta</taxon>
        <taxon>Embryophyta</taxon>
        <taxon>Tracheophyta</taxon>
        <taxon>Spermatophyta</taxon>
        <taxon>Magnoliopsida</taxon>
        <taxon>eudicotyledons</taxon>
        <taxon>Gunneridae</taxon>
        <taxon>Pentapetalae</taxon>
        <taxon>rosids</taxon>
        <taxon>fabids</taxon>
        <taxon>Cucurbitales</taxon>
        <taxon>Cucurbitaceae</taxon>
        <taxon>Benincaseae</taxon>
        <taxon>Cucumis</taxon>
    </lineage>
</organism>
<reference evidence="2 3" key="3">
    <citation type="journal article" date="2010" name="BMC Genomics">
        <title>Transcriptome sequencing and comparative analysis of cucumber flowers with different sex types.</title>
        <authorList>
            <person name="Guo S."/>
            <person name="Zheng Y."/>
            <person name="Joung J.G."/>
            <person name="Liu S."/>
            <person name="Zhang Z."/>
            <person name="Crasta O.R."/>
            <person name="Sobral B.W."/>
            <person name="Xu Y."/>
            <person name="Huang S."/>
            <person name="Fei Z."/>
        </authorList>
    </citation>
    <scope>NUCLEOTIDE SEQUENCE [LARGE SCALE GENOMIC DNA]</scope>
    <source>
        <strain evidence="3">cv. 9930</strain>
    </source>
</reference>
<dbReference type="EMBL" id="CM002926">
    <property type="protein sequence ID" value="KGN50473.1"/>
    <property type="molecule type" value="Genomic_DNA"/>
</dbReference>
<keyword evidence="3" id="KW-1185">Reference proteome</keyword>
<name>A0A0A0KLK7_CUCSA</name>
<reference evidence="2 3" key="2">
    <citation type="journal article" date="2009" name="PLoS ONE">
        <title>An integrated genetic and cytogenetic map of the cucumber genome.</title>
        <authorList>
            <person name="Ren Y."/>
            <person name="Zhang Z."/>
            <person name="Liu J."/>
            <person name="Staub J.E."/>
            <person name="Han Y."/>
            <person name="Cheng Z."/>
            <person name="Li X."/>
            <person name="Lu J."/>
            <person name="Miao H."/>
            <person name="Kang H."/>
            <person name="Xie B."/>
            <person name="Gu X."/>
            <person name="Wang X."/>
            <person name="Du Y."/>
            <person name="Jin W."/>
            <person name="Huang S."/>
        </authorList>
    </citation>
    <scope>NUCLEOTIDE SEQUENCE [LARGE SCALE GENOMIC DNA]</scope>
    <source>
        <strain evidence="3">cv. 9930</strain>
    </source>
</reference>
<feature type="region of interest" description="Disordered" evidence="1">
    <location>
        <begin position="21"/>
        <end position="44"/>
    </location>
</feature>
<evidence type="ECO:0000256" key="1">
    <source>
        <dbReference type="SAM" id="MobiDB-lite"/>
    </source>
</evidence>
<evidence type="ECO:0000313" key="3">
    <source>
        <dbReference type="Proteomes" id="UP000029981"/>
    </source>
</evidence>
<evidence type="ECO:0000313" key="2">
    <source>
        <dbReference type="EMBL" id="KGN50473.1"/>
    </source>
</evidence>